<dbReference type="OMA" id="DAHNNNK"/>
<reference evidence="10 11" key="1">
    <citation type="journal article" date="2009" name="Genome Res.">
        <title>Comparative genomics of protoploid Saccharomycetaceae.</title>
        <authorList>
            <consortium name="The Genolevures Consortium"/>
            <person name="Souciet J.-L."/>
            <person name="Dujon B."/>
            <person name="Gaillardin C."/>
            <person name="Johnston M."/>
            <person name="Baret P.V."/>
            <person name="Cliften P."/>
            <person name="Sherman D.J."/>
            <person name="Weissenbach J."/>
            <person name="Westhof E."/>
            <person name="Wincker P."/>
            <person name="Jubin C."/>
            <person name="Poulain J."/>
            <person name="Barbe V."/>
            <person name="Segurens B."/>
            <person name="Artiguenave F."/>
            <person name="Anthouard V."/>
            <person name="Vacherie B."/>
            <person name="Val M.-E."/>
            <person name="Fulton R.S."/>
            <person name="Minx P."/>
            <person name="Wilson R."/>
            <person name="Durrens P."/>
            <person name="Jean G."/>
            <person name="Marck C."/>
            <person name="Martin T."/>
            <person name="Nikolski M."/>
            <person name="Rolland T."/>
            <person name="Seret M.-L."/>
            <person name="Casaregola S."/>
            <person name="Despons L."/>
            <person name="Fairhead C."/>
            <person name="Fischer G."/>
            <person name="Lafontaine I."/>
            <person name="Leh V."/>
            <person name="Lemaire M."/>
            <person name="de Montigny J."/>
            <person name="Neuveglise C."/>
            <person name="Thierry A."/>
            <person name="Blanc-Lenfle I."/>
            <person name="Bleykasten C."/>
            <person name="Diffels J."/>
            <person name="Fritsch E."/>
            <person name="Frangeul L."/>
            <person name="Goeffon A."/>
            <person name="Jauniaux N."/>
            <person name="Kachouri-Lafond R."/>
            <person name="Payen C."/>
            <person name="Potier S."/>
            <person name="Pribylova L."/>
            <person name="Ozanne C."/>
            <person name="Richard G.-F."/>
            <person name="Sacerdot C."/>
            <person name="Straub M.-L."/>
            <person name="Talla E."/>
        </authorList>
    </citation>
    <scope>NUCLEOTIDE SEQUENCE [LARGE SCALE GENOMIC DNA]</scope>
    <source>
        <strain evidence="11">ATCC 56472 / CBS 6340 / NRRL Y-8284</strain>
    </source>
</reference>
<evidence type="ECO:0000313" key="11">
    <source>
        <dbReference type="Proteomes" id="UP000002036"/>
    </source>
</evidence>
<keyword evidence="5" id="KW-0690">Ribosome biogenesis</keyword>
<name>C5DI69_LACTC</name>
<evidence type="ECO:0000256" key="2">
    <source>
        <dbReference type="ARBA" id="ARBA00004604"/>
    </source>
</evidence>
<evidence type="ECO:0000259" key="9">
    <source>
        <dbReference type="Pfam" id="PF14615"/>
    </source>
</evidence>
<dbReference type="eggNOG" id="ENOG502S5DP">
    <property type="taxonomic scope" value="Eukaryota"/>
</dbReference>
<dbReference type="GO" id="GO:0030687">
    <property type="term" value="C:preribosome, large subunit precursor"/>
    <property type="evidence" value="ECO:0007669"/>
    <property type="project" value="TreeGrafter"/>
</dbReference>
<evidence type="ECO:0000256" key="4">
    <source>
        <dbReference type="ARBA" id="ARBA00015339"/>
    </source>
</evidence>
<feature type="compositionally biased region" description="Basic residues" evidence="8">
    <location>
        <begin position="12"/>
        <end position="23"/>
    </location>
</feature>
<organism evidence="10 11">
    <name type="scientific">Lachancea thermotolerans (strain ATCC 56472 / CBS 6340 / NRRL Y-8284)</name>
    <name type="common">Yeast</name>
    <name type="synonym">Kluyveromyces thermotolerans</name>
    <dbReference type="NCBI Taxonomy" id="559295"/>
    <lineage>
        <taxon>Eukaryota</taxon>
        <taxon>Fungi</taxon>
        <taxon>Dikarya</taxon>
        <taxon>Ascomycota</taxon>
        <taxon>Saccharomycotina</taxon>
        <taxon>Saccharomycetes</taxon>
        <taxon>Saccharomycetales</taxon>
        <taxon>Saccharomycetaceae</taxon>
        <taxon>Lachancea</taxon>
    </lineage>
</organism>
<dbReference type="KEGG" id="lth:KLTH0E10142g"/>
<comment type="subcellular location">
    <subcellularLocation>
        <location evidence="2">Nucleus</location>
        <location evidence="2">Nucleolus</location>
    </subcellularLocation>
</comment>
<dbReference type="RefSeq" id="XP_002553917.1">
    <property type="nucleotide sequence ID" value="XM_002553871.1"/>
</dbReference>
<dbReference type="GeneID" id="8292081"/>
<dbReference type="FunCoup" id="C5DI69">
    <property type="interactions" value="296"/>
</dbReference>
<feature type="compositionally biased region" description="Low complexity" evidence="8">
    <location>
        <begin position="30"/>
        <end position="40"/>
    </location>
</feature>
<protein>
    <recommendedName>
        <fullName evidence="4">Ribosome assembly protein 3</fullName>
    </recommendedName>
</protein>
<dbReference type="HOGENOM" id="CLU_119118_0_0_1"/>
<dbReference type="Pfam" id="PF14615">
    <property type="entry name" value="Rsa3"/>
    <property type="match status" value="1"/>
</dbReference>
<dbReference type="InParanoid" id="C5DI69"/>
<evidence type="ECO:0000256" key="1">
    <source>
        <dbReference type="ARBA" id="ARBA00003035"/>
    </source>
</evidence>
<gene>
    <name evidence="10" type="ordered locus">KLTH0E10142g</name>
</gene>
<dbReference type="PANTHER" id="PTHR28127">
    <property type="entry name" value="RIBOSOME ASSEMBLY PROTEIN 3"/>
    <property type="match status" value="1"/>
</dbReference>
<proteinExistence type="inferred from homology"/>
<evidence type="ECO:0000256" key="5">
    <source>
        <dbReference type="ARBA" id="ARBA00022517"/>
    </source>
</evidence>
<keyword evidence="6" id="KW-0539">Nucleus</keyword>
<dbReference type="Proteomes" id="UP000002036">
    <property type="component" value="Chromosome E"/>
</dbReference>
<comment type="similarity">
    <text evidence="3">Belongs to the RSA3 family.</text>
</comment>
<dbReference type="InterPro" id="IPR051898">
    <property type="entry name" value="Ribosome_Assembly_3"/>
</dbReference>
<dbReference type="GO" id="GO:0005730">
    <property type="term" value="C:nucleolus"/>
    <property type="evidence" value="ECO:0007669"/>
    <property type="project" value="UniProtKB-SubCell"/>
</dbReference>
<feature type="region of interest" description="Disordered" evidence="8">
    <location>
        <begin position="1"/>
        <end position="60"/>
    </location>
</feature>
<dbReference type="STRING" id="559295.C5DI69"/>
<evidence type="ECO:0000313" key="10">
    <source>
        <dbReference type="EMBL" id="CAR23480.1"/>
    </source>
</evidence>
<sequence length="191" mass="21452">MSLEERNPARNSGKRTRRSKKRRTAESSDSESSSSSSSGSESEHEQYEQNLPNNDGQLEISDVELSDVEEKDENTKSEVLGKETKKLLNQIPFTTTELSNGSAKNINNIDLSKIQRTIEDAQEKVSLSKDEGQLKNAYLNLLFKHYGEDVNSLREAPDFTPKSLVLIANVLKDGAHMFDIDTLRTVMESEQ</sequence>
<feature type="domain" description="Ribosome-assembly protein 3 C-terminal" evidence="9">
    <location>
        <begin position="134"/>
        <end position="179"/>
    </location>
</feature>
<accession>C5DI69</accession>
<dbReference type="AlphaFoldDB" id="C5DI69"/>
<keyword evidence="11" id="KW-1185">Reference proteome</keyword>
<keyword evidence="7" id="KW-0687">Ribonucleoprotein</keyword>
<comment type="function">
    <text evidence="1">Required for efficient biogenesis of the 60S ribosomal subunit.</text>
</comment>
<dbReference type="EMBL" id="CU928169">
    <property type="protein sequence ID" value="CAR23480.1"/>
    <property type="molecule type" value="Genomic_DNA"/>
</dbReference>
<evidence type="ECO:0000256" key="3">
    <source>
        <dbReference type="ARBA" id="ARBA00006256"/>
    </source>
</evidence>
<dbReference type="GO" id="GO:0000027">
    <property type="term" value="P:ribosomal large subunit assembly"/>
    <property type="evidence" value="ECO:0007669"/>
    <property type="project" value="TreeGrafter"/>
</dbReference>
<evidence type="ECO:0000256" key="7">
    <source>
        <dbReference type="ARBA" id="ARBA00023274"/>
    </source>
</evidence>
<evidence type="ECO:0000256" key="8">
    <source>
        <dbReference type="SAM" id="MobiDB-lite"/>
    </source>
</evidence>
<dbReference type="PANTHER" id="PTHR28127:SF1">
    <property type="entry name" value="RIBOSOME ASSEMBLY PROTEIN 3"/>
    <property type="match status" value="1"/>
</dbReference>
<evidence type="ECO:0000256" key="6">
    <source>
        <dbReference type="ARBA" id="ARBA00023242"/>
    </source>
</evidence>
<dbReference type="InterPro" id="IPR028217">
    <property type="entry name" value="Rsa3_C"/>
</dbReference>
<dbReference type="OrthoDB" id="69550at2759"/>